<dbReference type="InterPro" id="IPR044730">
    <property type="entry name" value="RNase_H-like_dom_plant"/>
</dbReference>
<dbReference type="Pfam" id="PF13966">
    <property type="entry name" value="zf-RVT"/>
    <property type="match status" value="1"/>
</dbReference>
<dbReference type="PANTHER" id="PTHR47723">
    <property type="entry name" value="OS05G0353850 PROTEIN"/>
    <property type="match status" value="1"/>
</dbReference>
<dbReference type="PROSITE" id="PS50879">
    <property type="entry name" value="RNASE_H_1"/>
    <property type="match status" value="1"/>
</dbReference>
<dbReference type="CDD" id="cd06222">
    <property type="entry name" value="RNase_H_like"/>
    <property type="match status" value="1"/>
</dbReference>
<proteinExistence type="predicted"/>
<dbReference type="InterPro" id="IPR036397">
    <property type="entry name" value="RNaseH_sf"/>
</dbReference>
<organism evidence="2">
    <name type="scientific">Sesamum latifolium</name>
    <dbReference type="NCBI Taxonomy" id="2727402"/>
    <lineage>
        <taxon>Eukaryota</taxon>
        <taxon>Viridiplantae</taxon>
        <taxon>Streptophyta</taxon>
        <taxon>Embryophyta</taxon>
        <taxon>Tracheophyta</taxon>
        <taxon>Spermatophyta</taxon>
        <taxon>Magnoliopsida</taxon>
        <taxon>eudicotyledons</taxon>
        <taxon>Gunneridae</taxon>
        <taxon>Pentapetalae</taxon>
        <taxon>asterids</taxon>
        <taxon>lamiids</taxon>
        <taxon>Lamiales</taxon>
        <taxon>Pedaliaceae</taxon>
        <taxon>Sesamum</taxon>
    </lineage>
</organism>
<evidence type="ECO:0000313" key="2">
    <source>
        <dbReference type="EMBL" id="KAL0449189.1"/>
    </source>
</evidence>
<protein>
    <recommendedName>
        <fullName evidence="1">RNase H type-1 domain-containing protein</fullName>
    </recommendedName>
</protein>
<dbReference type="AlphaFoldDB" id="A0AAW2X7K5"/>
<dbReference type="InterPro" id="IPR012337">
    <property type="entry name" value="RNaseH-like_sf"/>
</dbReference>
<dbReference type="InterPro" id="IPR002156">
    <property type="entry name" value="RNaseH_domain"/>
</dbReference>
<gene>
    <name evidence="2" type="ORF">Slati_1475300</name>
</gene>
<dbReference type="InterPro" id="IPR053151">
    <property type="entry name" value="RNase_H-like"/>
</dbReference>
<sequence length="330" mass="37928">MPSIFVFAWRLLHNFIPVDERLKEKGIALASKCCCCENGESLNHRLLNSPAILEVWRYFGDLFNLPTPHTEFISTIYHCWKLSSPYVKRGHVRILIHLLILCCAWKLRNDAKFNDVPFTSSAIIRRVLTYLSRIYKANGFKTEHWLGNLLVAKQFGFNFLSPFSKSPILCRWVAPTVGKWKLNCDGASKGNPGPSGAGGLVRDDRGRLILAFYEFLGDQTNNYAELYGVARGLQLAWETCCHNVWVEMDAMAVLRIIESEKGDWRLQSLLTRIRMLKREMNLCFTHVYREANQPADFLANSACTMKESKFIASYVLFPNFYFNCIGRSSW</sequence>
<reference evidence="2" key="2">
    <citation type="journal article" date="2024" name="Plant">
        <title>Genomic evolution and insights into agronomic trait innovations of Sesamum species.</title>
        <authorList>
            <person name="Miao H."/>
            <person name="Wang L."/>
            <person name="Qu L."/>
            <person name="Liu H."/>
            <person name="Sun Y."/>
            <person name="Le M."/>
            <person name="Wang Q."/>
            <person name="Wei S."/>
            <person name="Zheng Y."/>
            <person name="Lin W."/>
            <person name="Duan Y."/>
            <person name="Cao H."/>
            <person name="Xiong S."/>
            <person name="Wang X."/>
            <person name="Wei L."/>
            <person name="Li C."/>
            <person name="Ma Q."/>
            <person name="Ju M."/>
            <person name="Zhao R."/>
            <person name="Li G."/>
            <person name="Mu C."/>
            <person name="Tian Q."/>
            <person name="Mei H."/>
            <person name="Zhang T."/>
            <person name="Gao T."/>
            <person name="Zhang H."/>
        </authorList>
    </citation>
    <scope>NUCLEOTIDE SEQUENCE</scope>
    <source>
        <strain evidence="2">KEN1</strain>
    </source>
</reference>
<comment type="caution">
    <text evidence="2">The sequence shown here is derived from an EMBL/GenBank/DDBJ whole genome shotgun (WGS) entry which is preliminary data.</text>
</comment>
<name>A0AAW2X7K5_9LAMI</name>
<dbReference type="PANTHER" id="PTHR47723:SF19">
    <property type="entry name" value="POLYNUCLEOTIDYL TRANSFERASE, RIBONUCLEASE H-LIKE SUPERFAMILY PROTEIN"/>
    <property type="match status" value="1"/>
</dbReference>
<dbReference type="InterPro" id="IPR026960">
    <property type="entry name" value="RVT-Znf"/>
</dbReference>
<dbReference type="Pfam" id="PF13456">
    <property type="entry name" value="RVT_3"/>
    <property type="match status" value="1"/>
</dbReference>
<dbReference type="SUPFAM" id="SSF53098">
    <property type="entry name" value="Ribonuclease H-like"/>
    <property type="match status" value="1"/>
</dbReference>
<evidence type="ECO:0000259" key="1">
    <source>
        <dbReference type="PROSITE" id="PS50879"/>
    </source>
</evidence>
<dbReference type="GO" id="GO:0004523">
    <property type="term" value="F:RNA-DNA hybrid ribonuclease activity"/>
    <property type="evidence" value="ECO:0007669"/>
    <property type="project" value="InterPro"/>
</dbReference>
<dbReference type="GO" id="GO:0003676">
    <property type="term" value="F:nucleic acid binding"/>
    <property type="evidence" value="ECO:0007669"/>
    <property type="project" value="InterPro"/>
</dbReference>
<feature type="domain" description="RNase H type-1" evidence="1">
    <location>
        <begin position="176"/>
        <end position="304"/>
    </location>
</feature>
<dbReference type="EMBL" id="JACGWN010000005">
    <property type="protein sequence ID" value="KAL0449189.1"/>
    <property type="molecule type" value="Genomic_DNA"/>
</dbReference>
<accession>A0AAW2X7K5</accession>
<reference evidence="2" key="1">
    <citation type="submission" date="2020-06" db="EMBL/GenBank/DDBJ databases">
        <authorList>
            <person name="Li T."/>
            <person name="Hu X."/>
            <person name="Zhang T."/>
            <person name="Song X."/>
            <person name="Zhang H."/>
            <person name="Dai N."/>
            <person name="Sheng W."/>
            <person name="Hou X."/>
            <person name="Wei L."/>
        </authorList>
    </citation>
    <scope>NUCLEOTIDE SEQUENCE</scope>
    <source>
        <strain evidence="2">KEN1</strain>
        <tissue evidence="2">Leaf</tissue>
    </source>
</reference>
<dbReference type="Gene3D" id="3.30.420.10">
    <property type="entry name" value="Ribonuclease H-like superfamily/Ribonuclease H"/>
    <property type="match status" value="1"/>
</dbReference>